<protein>
    <submittedName>
        <fullName evidence="1">GL19689</fullName>
    </submittedName>
</protein>
<evidence type="ECO:0000313" key="1">
    <source>
        <dbReference type="EMBL" id="EDW26915.1"/>
    </source>
</evidence>
<organism evidence="2">
    <name type="scientific">Drosophila persimilis</name>
    <name type="common">Fruit fly</name>
    <dbReference type="NCBI Taxonomy" id="7234"/>
    <lineage>
        <taxon>Eukaryota</taxon>
        <taxon>Metazoa</taxon>
        <taxon>Ecdysozoa</taxon>
        <taxon>Arthropoda</taxon>
        <taxon>Hexapoda</taxon>
        <taxon>Insecta</taxon>
        <taxon>Pterygota</taxon>
        <taxon>Neoptera</taxon>
        <taxon>Endopterygota</taxon>
        <taxon>Diptera</taxon>
        <taxon>Brachycera</taxon>
        <taxon>Muscomorpha</taxon>
        <taxon>Ephydroidea</taxon>
        <taxon>Drosophilidae</taxon>
        <taxon>Drosophila</taxon>
        <taxon>Sophophora</taxon>
    </lineage>
</organism>
<dbReference type="Proteomes" id="UP000008744">
    <property type="component" value="Unassembled WGS sequence"/>
</dbReference>
<accession>B4HDF3</accession>
<evidence type="ECO:0000313" key="2">
    <source>
        <dbReference type="Proteomes" id="UP000008744"/>
    </source>
</evidence>
<dbReference type="AlphaFoldDB" id="B4HDF3"/>
<dbReference type="HOGENOM" id="CLU_2778545_0_0_1"/>
<dbReference type="EMBL" id="CH480205">
    <property type="protein sequence ID" value="EDW26915.1"/>
    <property type="molecule type" value="Genomic_DNA"/>
</dbReference>
<sequence>MNLILWCDLRDLDGLGVQYTDGDWTFSDVTASQERIRTLDRFTGLAFSRRQQLQAAHGLGGFPIQAGRG</sequence>
<proteinExistence type="predicted"/>
<gene>
    <name evidence="1" type="primary">Dper\GL19689</name>
    <name evidence="1" type="ORF">Dper_GL19689</name>
</gene>
<name>B4HDF3_DROPE</name>
<reference evidence="1 2" key="1">
    <citation type="journal article" date="2007" name="Nature">
        <title>Evolution of genes and genomes on the Drosophila phylogeny.</title>
        <authorList>
            <consortium name="Drosophila 12 Genomes Consortium"/>
            <person name="Clark A.G."/>
            <person name="Eisen M.B."/>
            <person name="Smith D.R."/>
            <person name="Bergman C.M."/>
            <person name="Oliver B."/>
            <person name="Markow T.A."/>
            <person name="Kaufman T.C."/>
            <person name="Kellis M."/>
            <person name="Gelbart W."/>
            <person name="Iyer V.N."/>
            <person name="Pollard D.A."/>
            <person name="Sackton T.B."/>
            <person name="Larracuente A.M."/>
            <person name="Singh N.D."/>
            <person name="Abad J.P."/>
            <person name="Abt D.N."/>
            <person name="Adryan B."/>
            <person name="Aguade M."/>
            <person name="Akashi H."/>
            <person name="Anderson W.W."/>
            <person name="Aquadro C.F."/>
            <person name="Ardell D.H."/>
            <person name="Arguello R."/>
            <person name="Artieri C.G."/>
            <person name="Barbash D.A."/>
            <person name="Barker D."/>
            <person name="Barsanti P."/>
            <person name="Batterham P."/>
            <person name="Batzoglou S."/>
            <person name="Begun D."/>
            <person name="Bhutkar A."/>
            <person name="Blanco E."/>
            <person name="Bosak S.A."/>
            <person name="Bradley R.K."/>
            <person name="Brand A.D."/>
            <person name="Brent M.R."/>
            <person name="Brooks A.N."/>
            <person name="Brown R.H."/>
            <person name="Butlin R.K."/>
            <person name="Caggese C."/>
            <person name="Calvi B.R."/>
            <person name="Bernardo de Carvalho A."/>
            <person name="Caspi A."/>
            <person name="Castrezana S."/>
            <person name="Celniker S.E."/>
            <person name="Chang J.L."/>
            <person name="Chapple C."/>
            <person name="Chatterji S."/>
            <person name="Chinwalla A."/>
            <person name="Civetta A."/>
            <person name="Clifton S.W."/>
            <person name="Comeron J.M."/>
            <person name="Costello J.C."/>
            <person name="Coyne J.A."/>
            <person name="Daub J."/>
            <person name="David R.G."/>
            <person name="Delcher A.L."/>
            <person name="Delehaunty K."/>
            <person name="Do C.B."/>
            <person name="Ebling H."/>
            <person name="Edwards K."/>
            <person name="Eickbush T."/>
            <person name="Evans J.D."/>
            <person name="Filipski A."/>
            <person name="Findeiss S."/>
            <person name="Freyhult E."/>
            <person name="Fulton L."/>
            <person name="Fulton R."/>
            <person name="Garcia A.C."/>
            <person name="Gardiner A."/>
            <person name="Garfield D.A."/>
            <person name="Garvin B.E."/>
            <person name="Gibson G."/>
            <person name="Gilbert D."/>
            <person name="Gnerre S."/>
            <person name="Godfrey J."/>
            <person name="Good R."/>
            <person name="Gotea V."/>
            <person name="Gravely B."/>
            <person name="Greenberg A.J."/>
            <person name="Griffiths-Jones S."/>
            <person name="Gross S."/>
            <person name="Guigo R."/>
            <person name="Gustafson E.A."/>
            <person name="Haerty W."/>
            <person name="Hahn M.W."/>
            <person name="Halligan D.L."/>
            <person name="Halpern A.L."/>
            <person name="Halter G.M."/>
            <person name="Han M.V."/>
            <person name="Heger A."/>
            <person name="Hillier L."/>
            <person name="Hinrichs A.S."/>
            <person name="Holmes I."/>
            <person name="Hoskins R.A."/>
            <person name="Hubisz M.J."/>
            <person name="Hultmark D."/>
            <person name="Huntley M.A."/>
            <person name="Jaffe D.B."/>
            <person name="Jagadeeshan S."/>
            <person name="Jeck W.R."/>
            <person name="Johnson J."/>
            <person name="Jones C.D."/>
            <person name="Jordan W.C."/>
            <person name="Karpen G.H."/>
            <person name="Kataoka E."/>
            <person name="Keightley P.D."/>
            <person name="Kheradpour P."/>
            <person name="Kirkness E.F."/>
            <person name="Koerich L.B."/>
            <person name="Kristiansen K."/>
            <person name="Kudrna D."/>
            <person name="Kulathinal R.J."/>
            <person name="Kumar S."/>
            <person name="Kwok R."/>
            <person name="Lander E."/>
            <person name="Langley C.H."/>
            <person name="Lapoint R."/>
            <person name="Lazzaro B.P."/>
            <person name="Lee S.J."/>
            <person name="Levesque L."/>
            <person name="Li R."/>
            <person name="Lin C.F."/>
            <person name="Lin M.F."/>
            <person name="Lindblad-Toh K."/>
            <person name="Llopart A."/>
            <person name="Long M."/>
            <person name="Low L."/>
            <person name="Lozovsky E."/>
            <person name="Lu J."/>
            <person name="Luo M."/>
            <person name="Machado C.A."/>
            <person name="Makalowski W."/>
            <person name="Marzo M."/>
            <person name="Matsuda M."/>
            <person name="Matzkin L."/>
            <person name="McAllister B."/>
            <person name="McBride C.S."/>
            <person name="McKernan B."/>
            <person name="McKernan K."/>
            <person name="Mendez-Lago M."/>
            <person name="Minx P."/>
            <person name="Mollenhauer M.U."/>
            <person name="Montooth K."/>
            <person name="Mount S.M."/>
            <person name="Mu X."/>
            <person name="Myers E."/>
            <person name="Negre B."/>
            <person name="Newfeld S."/>
            <person name="Nielsen R."/>
            <person name="Noor M.A."/>
            <person name="O'Grady P."/>
            <person name="Pachter L."/>
            <person name="Papaceit M."/>
            <person name="Parisi M.J."/>
            <person name="Parisi M."/>
            <person name="Parts L."/>
            <person name="Pedersen J.S."/>
            <person name="Pesole G."/>
            <person name="Phillippy A.M."/>
            <person name="Ponting C.P."/>
            <person name="Pop M."/>
            <person name="Porcelli D."/>
            <person name="Powell J.R."/>
            <person name="Prohaska S."/>
            <person name="Pruitt K."/>
            <person name="Puig M."/>
            <person name="Quesneville H."/>
            <person name="Ram K.R."/>
            <person name="Rand D."/>
            <person name="Rasmussen M.D."/>
            <person name="Reed L.K."/>
            <person name="Reenan R."/>
            <person name="Reily A."/>
            <person name="Remington K.A."/>
            <person name="Rieger T.T."/>
            <person name="Ritchie M.G."/>
            <person name="Robin C."/>
            <person name="Rogers Y.H."/>
            <person name="Rohde C."/>
            <person name="Rozas J."/>
            <person name="Rubenfield M.J."/>
            <person name="Ruiz A."/>
            <person name="Russo S."/>
            <person name="Salzberg S.L."/>
            <person name="Sanchez-Gracia A."/>
            <person name="Saranga D.J."/>
            <person name="Sato H."/>
            <person name="Schaeffer S.W."/>
            <person name="Schatz M.C."/>
            <person name="Schlenke T."/>
            <person name="Schwartz R."/>
            <person name="Segarra C."/>
            <person name="Singh R.S."/>
            <person name="Sirot L."/>
            <person name="Sirota M."/>
            <person name="Sisneros N.B."/>
            <person name="Smith C.D."/>
            <person name="Smith T.F."/>
            <person name="Spieth J."/>
            <person name="Stage D.E."/>
            <person name="Stark A."/>
            <person name="Stephan W."/>
            <person name="Strausberg R.L."/>
            <person name="Strempel S."/>
            <person name="Sturgill D."/>
            <person name="Sutton G."/>
            <person name="Sutton G.G."/>
            <person name="Tao W."/>
            <person name="Teichmann S."/>
            <person name="Tobari Y.N."/>
            <person name="Tomimura Y."/>
            <person name="Tsolas J.M."/>
            <person name="Valente V.L."/>
            <person name="Venter E."/>
            <person name="Venter J.C."/>
            <person name="Vicario S."/>
            <person name="Vieira F.G."/>
            <person name="Vilella A.J."/>
            <person name="Villasante A."/>
            <person name="Walenz B."/>
            <person name="Wang J."/>
            <person name="Wasserman M."/>
            <person name="Watts T."/>
            <person name="Wilson D."/>
            <person name="Wilson R.K."/>
            <person name="Wing R.A."/>
            <person name="Wolfner M.F."/>
            <person name="Wong A."/>
            <person name="Wong G.K."/>
            <person name="Wu C.I."/>
            <person name="Wu G."/>
            <person name="Yamamoto D."/>
            <person name="Yang H.P."/>
            <person name="Yang S.P."/>
            <person name="Yorke J.A."/>
            <person name="Yoshida K."/>
            <person name="Zdobnov E."/>
            <person name="Zhang P."/>
            <person name="Zhang Y."/>
            <person name="Zimin A.V."/>
            <person name="Baldwin J."/>
            <person name="Abdouelleil A."/>
            <person name="Abdulkadir J."/>
            <person name="Abebe A."/>
            <person name="Abera B."/>
            <person name="Abreu J."/>
            <person name="Acer S.C."/>
            <person name="Aftuck L."/>
            <person name="Alexander A."/>
            <person name="An P."/>
            <person name="Anderson E."/>
            <person name="Anderson S."/>
            <person name="Arachi H."/>
            <person name="Azer M."/>
            <person name="Bachantsang P."/>
            <person name="Barry A."/>
            <person name="Bayul T."/>
            <person name="Berlin A."/>
            <person name="Bessette D."/>
            <person name="Bloom T."/>
            <person name="Blye J."/>
            <person name="Boguslavskiy L."/>
            <person name="Bonnet C."/>
            <person name="Boukhgalter B."/>
            <person name="Bourzgui I."/>
            <person name="Brown A."/>
            <person name="Cahill P."/>
            <person name="Channer S."/>
            <person name="Cheshatsang Y."/>
            <person name="Chuda L."/>
            <person name="Citroen M."/>
            <person name="Collymore A."/>
            <person name="Cooke P."/>
            <person name="Costello M."/>
            <person name="D'Aco K."/>
            <person name="Daza R."/>
            <person name="De Haan G."/>
            <person name="DeGray S."/>
            <person name="DeMaso C."/>
            <person name="Dhargay N."/>
            <person name="Dooley K."/>
            <person name="Dooley E."/>
            <person name="Doricent M."/>
            <person name="Dorje P."/>
            <person name="Dorjee K."/>
            <person name="Dupes A."/>
            <person name="Elong R."/>
            <person name="Falk J."/>
            <person name="Farina A."/>
            <person name="Faro S."/>
            <person name="Ferguson D."/>
            <person name="Fisher S."/>
            <person name="Foley C.D."/>
            <person name="Franke A."/>
            <person name="Friedrich D."/>
            <person name="Gadbois L."/>
            <person name="Gearin G."/>
            <person name="Gearin C.R."/>
            <person name="Giannoukos G."/>
            <person name="Goode T."/>
            <person name="Graham J."/>
            <person name="Grandbois E."/>
            <person name="Grewal S."/>
            <person name="Gyaltsen K."/>
            <person name="Hafez N."/>
            <person name="Hagos B."/>
            <person name="Hall J."/>
            <person name="Henson C."/>
            <person name="Hollinger A."/>
            <person name="Honan T."/>
            <person name="Huard M.D."/>
            <person name="Hughes L."/>
            <person name="Hurhula B."/>
            <person name="Husby M.E."/>
            <person name="Kamat A."/>
            <person name="Kanga B."/>
            <person name="Kashin S."/>
            <person name="Khazanovich D."/>
            <person name="Kisner P."/>
            <person name="Lance K."/>
            <person name="Lara M."/>
            <person name="Lee W."/>
            <person name="Lennon N."/>
            <person name="Letendre F."/>
            <person name="LeVine R."/>
            <person name="Lipovsky A."/>
            <person name="Liu X."/>
            <person name="Liu J."/>
            <person name="Liu S."/>
            <person name="Lokyitsang T."/>
            <person name="Lokyitsang Y."/>
            <person name="Lubonja R."/>
            <person name="Lui A."/>
            <person name="MacDonald P."/>
            <person name="Magnisalis V."/>
            <person name="Maru K."/>
            <person name="Matthews C."/>
            <person name="McCusker W."/>
            <person name="McDonough S."/>
            <person name="Mehta T."/>
            <person name="Meldrim J."/>
            <person name="Meneus L."/>
            <person name="Mihai O."/>
            <person name="Mihalev A."/>
            <person name="Mihova T."/>
            <person name="Mittelman R."/>
            <person name="Mlenga V."/>
            <person name="Montmayeur A."/>
            <person name="Mulrain L."/>
            <person name="Navidi A."/>
            <person name="Naylor J."/>
            <person name="Negash T."/>
            <person name="Nguyen T."/>
            <person name="Nguyen N."/>
            <person name="Nicol R."/>
            <person name="Norbu C."/>
            <person name="Norbu N."/>
            <person name="Novod N."/>
            <person name="O'Neill B."/>
            <person name="Osman S."/>
            <person name="Markiewicz E."/>
            <person name="Oyono O.L."/>
            <person name="Patti C."/>
            <person name="Phunkhang P."/>
            <person name="Pierre F."/>
            <person name="Priest M."/>
            <person name="Raghuraman S."/>
            <person name="Rege F."/>
            <person name="Reyes R."/>
            <person name="Rise C."/>
            <person name="Rogov P."/>
            <person name="Ross K."/>
            <person name="Ryan E."/>
            <person name="Settipalli S."/>
            <person name="Shea T."/>
            <person name="Sherpa N."/>
            <person name="Shi L."/>
            <person name="Shih D."/>
            <person name="Sparrow T."/>
            <person name="Spaulding J."/>
            <person name="Stalker J."/>
            <person name="Stange-Thomann N."/>
            <person name="Stavropoulos S."/>
            <person name="Stone C."/>
            <person name="Strader C."/>
            <person name="Tesfaye S."/>
            <person name="Thomson T."/>
            <person name="Thoulutsang Y."/>
            <person name="Thoulutsang D."/>
            <person name="Topham K."/>
            <person name="Topping I."/>
            <person name="Tsamla T."/>
            <person name="Vassiliev H."/>
            <person name="Vo A."/>
            <person name="Wangchuk T."/>
            <person name="Wangdi T."/>
            <person name="Weiand M."/>
            <person name="Wilkinson J."/>
            <person name="Wilson A."/>
            <person name="Yadav S."/>
            <person name="Young G."/>
            <person name="Yu Q."/>
            <person name="Zembek L."/>
            <person name="Zhong D."/>
            <person name="Zimmer A."/>
            <person name="Zwirko Z."/>
            <person name="Jaffe D.B."/>
            <person name="Alvarez P."/>
            <person name="Brockman W."/>
            <person name="Butler J."/>
            <person name="Chin C."/>
            <person name="Gnerre S."/>
            <person name="Grabherr M."/>
            <person name="Kleber M."/>
            <person name="Mauceli E."/>
            <person name="MacCallum I."/>
        </authorList>
    </citation>
    <scope>NUCLEOTIDE SEQUENCE [LARGE SCALE GENOMIC DNA]</scope>
    <source>
        <strain evidence="2">MSH-3 / Tucson 14011-0111.49</strain>
    </source>
</reference>
<keyword evidence="2" id="KW-1185">Reference proteome</keyword>